<dbReference type="Pfam" id="PF05920">
    <property type="entry name" value="Homeobox_KN"/>
    <property type="match status" value="1"/>
</dbReference>
<evidence type="ECO:0000313" key="7">
    <source>
        <dbReference type="EMBL" id="CAD8889141.1"/>
    </source>
</evidence>
<dbReference type="InterPro" id="IPR050224">
    <property type="entry name" value="TALE_homeobox"/>
</dbReference>
<dbReference type="InterPro" id="IPR001356">
    <property type="entry name" value="HD"/>
</dbReference>
<dbReference type="CDD" id="cd00086">
    <property type="entry name" value="homeodomain"/>
    <property type="match status" value="1"/>
</dbReference>
<protein>
    <recommendedName>
        <fullName evidence="6">Homeobox domain-containing protein</fullName>
    </recommendedName>
</protein>
<comment type="subcellular location">
    <subcellularLocation>
        <location evidence="4">Nucleus</location>
    </subcellularLocation>
</comment>
<accession>A0A7S1FV53</accession>
<evidence type="ECO:0000256" key="4">
    <source>
        <dbReference type="PROSITE-ProRule" id="PRU00108"/>
    </source>
</evidence>
<dbReference type="InterPro" id="IPR008422">
    <property type="entry name" value="KN_HD"/>
</dbReference>
<evidence type="ECO:0000256" key="3">
    <source>
        <dbReference type="ARBA" id="ARBA00023242"/>
    </source>
</evidence>
<keyword evidence="1 4" id="KW-0238">DNA-binding</keyword>
<dbReference type="GO" id="GO:0005634">
    <property type="term" value="C:nucleus"/>
    <property type="evidence" value="ECO:0007669"/>
    <property type="project" value="UniProtKB-SubCell"/>
</dbReference>
<dbReference type="GO" id="GO:0003677">
    <property type="term" value="F:DNA binding"/>
    <property type="evidence" value="ECO:0007669"/>
    <property type="project" value="UniProtKB-UniRule"/>
</dbReference>
<feature type="compositionally biased region" description="Polar residues" evidence="5">
    <location>
        <begin position="191"/>
        <end position="208"/>
    </location>
</feature>
<feature type="DNA-binding region" description="Homeobox" evidence="4">
    <location>
        <begin position="54"/>
        <end position="118"/>
    </location>
</feature>
<dbReference type="SMART" id="SM00389">
    <property type="entry name" value="HOX"/>
    <property type="match status" value="1"/>
</dbReference>
<evidence type="ECO:0000259" key="6">
    <source>
        <dbReference type="PROSITE" id="PS50071"/>
    </source>
</evidence>
<evidence type="ECO:0000256" key="2">
    <source>
        <dbReference type="ARBA" id="ARBA00023155"/>
    </source>
</evidence>
<evidence type="ECO:0000256" key="1">
    <source>
        <dbReference type="ARBA" id="ARBA00023125"/>
    </source>
</evidence>
<evidence type="ECO:0000256" key="5">
    <source>
        <dbReference type="SAM" id="MobiDB-lite"/>
    </source>
</evidence>
<keyword evidence="2 4" id="KW-0371">Homeobox</keyword>
<proteinExistence type="predicted"/>
<gene>
    <name evidence="7" type="ORF">CHYS00102_LOCUS16342</name>
</gene>
<feature type="compositionally biased region" description="Basic and acidic residues" evidence="5">
    <location>
        <begin position="443"/>
        <end position="452"/>
    </location>
</feature>
<dbReference type="AlphaFoldDB" id="A0A7S1FV53"/>
<dbReference type="GO" id="GO:0006355">
    <property type="term" value="P:regulation of DNA-templated transcription"/>
    <property type="evidence" value="ECO:0007669"/>
    <property type="project" value="InterPro"/>
</dbReference>
<reference evidence="7" key="1">
    <citation type="submission" date="2021-01" db="EMBL/GenBank/DDBJ databases">
        <authorList>
            <person name="Corre E."/>
            <person name="Pelletier E."/>
            <person name="Niang G."/>
            <person name="Scheremetjew M."/>
            <person name="Finn R."/>
            <person name="Kale V."/>
            <person name="Holt S."/>
            <person name="Cochrane G."/>
            <person name="Meng A."/>
            <person name="Brown T."/>
            <person name="Cohen L."/>
        </authorList>
    </citation>
    <scope>NUCLEOTIDE SEQUENCE</scope>
    <source>
        <strain evidence="7">308</strain>
    </source>
</reference>
<name>A0A7S1FV53_9STRA</name>
<feature type="domain" description="Homeobox" evidence="6">
    <location>
        <begin position="52"/>
        <end position="117"/>
    </location>
</feature>
<dbReference type="SUPFAM" id="SSF46689">
    <property type="entry name" value="Homeodomain-like"/>
    <property type="match status" value="1"/>
</dbReference>
<sequence length="512" mass="57402">MSSHETLSSGDAVVAESPNLICDEDSEKKENRKNMPTAPISEKTSSEPKNPNKRGTKSSSLPALAVEYLKAWMMSPEHVHHPYPTDREKVEIMEATGIELKQLTNWFVNNRKRYWKPRVETARSLQRARATMVACSSLNTMVLDMSMDIATARSHQIEAANKSFLLTPNMVENAPPAVILPRPRIPFPCKTPQSPEIPQKSSVSSTEMSVGDDSGSHFVTPAPWCNTSSLPNLISSSDDESSTCSSRDAAPFSNLLGLNFARRNSALLGPVSPCSSVGQGHTDDYDKTGKFVTRTEVVSVHILKGPNHGREPPTIKDVTILSKGDDHIVKSYLDCNISYSFPKELLGDRKKLQRMRDGEVVRIKKHYLRLFLSDWRQSLCEAVAPTNDKKYDDNEEKTLSSLLLLKRKPRSQSEPLSITPSTHKTLDIAADPSDRPRKVKRRCSYDDKDMNKKTNPLSKRHKKARYNNLLGNRENWREKCRNARTPNDKSLPSLEEAAIMFGFKMAALQAVE</sequence>
<dbReference type="InterPro" id="IPR009057">
    <property type="entry name" value="Homeodomain-like_sf"/>
</dbReference>
<dbReference type="Gene3D" id="1.10.10.60">
    <property type="entry name" value="Homeodomain-like"/>
    <property type="match status" value="1"/>
</dbReference>
<organism evidence="7">
    <name type="scientific">Corethron hystrix</name>
    <dbReference type="NCBI Taxonomy" id="216773"/>
    <lineage>
        <taxon>Eukaryota</taxon>
        <taxon>Sar</taxon>
        <taxon>Stramenopiles</taxon>
        <taxon>Ochrophyta</taxon>
        <taxon>Bacillariophyta</taxon>
        <taxon>Coscinodiscophyceae</taxon>
        <taxon>Corethrophycidae</taxon>
        <taxon>Corethrales</taxon>
        <taxon>Corethraceae</taxon>
        <taxon>Corethron</taxon>
    </lineage>
</organism>
<feature type="region of interest" description="Disordered" evidence="5">
    <location>
        <begin position="426"/>
        <end position="459"/>
    </location>
</feature>
<dbReference type="PANTHER" id="PTHR11850">
    <property type="entry name" value="HOMEOBOX PROTEIN TRANSCRIPTION FACTORS"/>
    <property type="match status" value="1"/>
</dbReference>
<dbReference type="PROSITE" id="PS50071">
    <property type="entry name" value="HOMEOBOX_2"/>
    <property type="match status" value="1"/>
</dbReference>
<feature type="region of interest" description="Disordered" evidence="5">
    <location>
        <begin position="1"/>
        <end position="60"/>
    </location>
</feature>
<dbReference type="EMBL" id="HBFR01022772">
    <property type="protein sequence ID" value="CAD8889141.1"/>
    <property type="molecule type" value="Transcribed_RNA"/>
</dbReference>
<feature type="region of interest" description="Disordered" evidence="5">
    <location>
        <begin position="190"/>
        <end position="213"/>
    </location>
</feature>
<keyword evidence="3 4" id="KW-0539">Nucleus</keyword>